<organism evidence="1 2">
    <name type="scientific">Microlunatus capsulatus</name>
    <dbReference type="NCBI Taxonomy" id="99117"/>
    <lineage>
        <taxon>Bacteria</taxon>
        <taxon>Bacillati</taxon>
        <taxon>Actinomycetota</taxon>
        <taxon>Actinomycetes</taxon>
        <taxon>Propionibacteriales</taxon>
        <taxon>Propionibacteriaceae</taxon>
        <taxon>Microlunatus</taxon>
    </lineage>
</organism>
<proteinExistence type="predicted"/>
<dbReference type="EMBL" id="JAGIOB010000001">
    <property type="protein sequence ID" value="MBP2415487.1"/>
    <property type="molecule type" value="Genomic_DNA"/>
</dbReference>
<accession>A0ABS4Z366</accession>
<reference evidence="1 2" key="1">
    <citation type="submission" date="2021-03" db="EMBL/GenBank/DDBJ databases">
        <title>Sequencing the genomes of 1000 actinobacteria strains.</title>
        <authorList>
            <person name="Klenk H.-P."/>
        </authorList>
    </citation>
    <scope>NUCLEOTIDE SEQUENCE [LARGE SCALE GENOMIC DNA]</scope>
    <source>
        <strain evidence="1 2">DSM 12936</strain>
    </source>
</reference>
<dbReference type="Pfam" id="PF07388">
    <property type="entry name" value="A-2_8-polyST"/>
    <property type="match status" value="1"/>
</dbReference>
<keyword evidence="2" id="KW-1185">Reference proteome</keyword>
<protein>
    <recommendedName>
        <fullName evidence="3">Capsule polysaccharide biosynthesis protein</fullName>
    </recommendedName>
</protein>
<comment type="caution">
    <text evidence="1">The sequence shown here is derived from an EMBL/GenBank/DDBJ whole genome shotgun (WGS) entry which is preliminary data.</text>
</comment>
<name>A0ABS4Z366_9ACTN</name>
<evidence type="ECO:0008006" key="3">
    <source>
        <dbReference type="Google" id="ProtNLM"/>
    </source>
</evidence>
<dbReference type="RefSeq" id="WP_210052543.1">
    <property type="nucleotide sequence ID" value="NZ_JAGIOB010000001.1"/>
</dbReference>
<gene>
    <name evidence="1" type="ORF">JOF54_000409</name>
</gene>
<evidence type="ECO:0000313" key="2">
    <source>
        <dbReference type="Proteomes" id="UP000758168"/>
    </source>
</evidence>
<evidence type="ECO:0000313" key="1">
    <source>
        <dbReference type="EMBL" id="MBP2415487.1"/>
    </source>
</evidence>
<dbReference type="InterPro" id="IPR010866">
    <property type="entry name" value="A-2_8-polyST"/>
</dbReference>
<sequence>MTTQVFVASTAFGLATLTAALEDGLFDAADRRVLVLSTNAAVPEAAVAVTEVAGVDRLAARFDAVHDYNQLIAPQHPSLWRPRAADLPLLERMVRRSWDLEGDVHLVVECVWTAPSLTLCRIFADARVDVYADGLMSYGPTRDTIPAQVACRLERLLHLDLVPGLVPVLLTEFGVPAQTISSESFRTVVATLDPPPAAVADAPARSVAVVLGQYLAALDLVSAEEEATLVRAMVRHTAAAGFTRMVVKPHPGAPPAHGAQLQHEAARLGVELTFVDGPALVEAWFRSPSVGLVVGCFSTALMTASSLYDLPAARVGTELLMERLKPYENSNRVPLTVVDAWLPDLTRSVVPGPAARGEVAIGALVRAVSYCMQPERYPALRPGAEAFLRTHWPVLGRYFRRRRLTLLDLPGRLPAPVVVEVPPAPVPAPVPGWEQAARRALRPVRRRVRRLLRRGPTARAAR</sequence>
<dbReference type="Proteomes" id="UP000758168">
    <property type="component" value="Unassembled WGS sequence"/>
</dbReference>